<feature type="transmembrane region" description="Helical" evidence="1">
    <location>
        <begin position="55"/>
        <end position="79"/>
    </location>
</feature>
<dbReference type="Proteomes" id="UP000265566">
    <property type="component" value="Chromosome 1"/>
</dbReference>
<dbReference type="HOGENOM" id="CLU_2577411_0_0_1"/>
<keyword evidence="5" id="KW-1185">Reference proteome</keyword>
<accession>A0A072VIR8</accession>
<dbReference type="EMBL" id="CM001217">
    <property type="protein sequence ID" value="KEH41889.1"/>
    <property type="molecule type" value="Genomic_DNA"/>
</dbReference>
<sequence>MENEVVSPFSIRMCTYNYVNLLAKCFLKQHPVSLMRVIKWNDKGGNDMIFDGSSLAISVSPVLGAFLGMGMVLGSMDLLKI</sequence>
<proteinExistence type="predicted"/>
<reference evidence="6" key="4">
    <citation type="journal article" date="2018" name="Nat. Plants">
        <title>Whole-genome landscape of Medicago truncatula symbiotic genes.</title>
        <authorList>
            <person name="Pecrix Y."/>
            <person name="Staton S.E."/>
            <person name="Sallet E."/>
            <person name="Lelandais-Briere C."/>
            <person name="Moreau S."/>
            <person name="Carrere S."/>
            <person name="Blein T."/>
            <person name="Jardinaud M.F."/>
            <person name="Latrasse D."/>
            <person name="Zouine M."/>
            <person name="Zahm M."/>
            <person name="Kreplak J."/>
            <person name="Mayjonade B."/>
            <person name="Satge C."/>
            <person name="Perez M."/>
            <person name="Cauet S."/>
            <person name="Marande W."/>
            <person name="Chantry-Darmon C."/>
            <person name="Lopez-Roques C."/>
            <person name="Bouchez O."/>
            <person name="Berard A."/>
            <person name="Debelle F."/>
            <person name="Munos S."/>
            <person name="Bendahmane A."/>
            <person name="Berges H."/>
            <person name="Niebel A."/>
            <person name="Buitink J."/>
            <person name="Frugier F."/>
            <person name="Benhamed M."/>
            <person name="Crespi M."/>
            <person name="Gouzy J."/>
            <person name="Gamas P."/>
        </authorList>
    </citation>
    <scope>NUCLEOTIDE SEQUENCE [LARGE SCALE GENOMIC DNA]</scope>
    <source>
        <strain evidence="6">cv. Jemalong A17</strain>
    </source>
</reference>
<evidence type="ECO:0000256" key="1">
    <source>
        <dbReference type="SAM" id="Phobius"/>
    </source>
</evidence>
<reference evidence="2 5" key="1">
    <citation type="journal article" date="2011" name="Nature">
        <title>The Medicago genome provides insight into the evolution of rhizobial symbioses.</title>
        <authorList>
            <person name="Young N.D."/>
            <person name="Debelle F."/>
            <person name="Oldroyd G.E."/>
            <person name="Geurts R."/>
            <person name="Cannon S.B."/>
            <person name="Udvardi M.K."/>
            <person name="Benedito V.A."/>
            <person name="Mayer K.F."/>
            <person name="Gouzy J."/>
            <person name="Schoof H."/>
            <person name="Van de Peer Y."/>
            <person name="Proost S."/>
            <person name="Cook D.R."/>
            <person name="Meyers B.C."/>
            <person name="Spannagl M."/>
            <person name="Cheung F."/>
            <person name="De Mita S."/>
            <person name="Krishnakumar V."/>
            <person name="Gundlach H."/>
            <person name="Zhou S."/>
            <person name="Mudge J."/>
            <person name="Bharti A.K."/>
            <person name="Murray J.D."/>
            <person name="Naoumkina M.A."/>
            <person name="Rosen B."/>
            <person name="Silverstein K.A."/>
            <person name="Tang H."/>
            <person name="Rombauts S."/>
            <person name="Zhao P.X."/>
            <person name="Zhou P."/>
            <person name="Barbe V."/>
            <person name="Bardou P."/>
            <person name="Bechner M."/>
            <person name="Bellec A."/>
            <person name="Berger A."/>
            <person name="Berges H."/>
            <person name="Bidwell S."/>
            <person name="Bisseling T."/>
            <person name="Choisne N."/>
            <person name="Couloux A."/>
            <person name="Denny R."/>
            <person name="Deshpande S."/>
            <person name="Dai X."/>
            <person name="Doyle J.J."/>
            <person name="Dudez A.M."/>
            <person name="Farmer A.D."/>
            <person name="Fouteau S."/>
            <person name="Franken C."/>
            <person name="Gibelin C."/>
            <person name="Gish J."/>
            <person name="Goldstein S."/>
            <person name="Gonzalez A.J."/>
            <person name="Green P.J."/>
            <person name="Hallab A."/>
            <person name="Hartog M."/>
            <person name="Hua A."/>
            <person name="Humphray S.J."/>
            <person name="Jeong D.H."/>
            <person name="Jing Y."/>
            <person name="Jocker A."/>
            <person name="Kenton S.M."/>
            <person name="Kim D.J."/>
            <person name="Klee K."/>
            <person name="Lai H."/>
            <person name="Lang C."/>
            <person name="Lin S."/>
            <person name="Macmil S.L."/>
            <person name="Magdelenat G."/>
            <person name="Matthews L."/>
            <person name="McCorrison J."/>
            <person name="Monaghan E.L."/>
            <person name="Mun J.H."/>
            <person name="Najar F.Z."/>
            <person name="Nicholson C."/>
            <person name="Noirot C."/>
            <person name="O'Bleness M."/>
            <person name="Paule C.R."/>
            <person name="Poulain J."/>
            <person name="Prion F."/>
            <person name="Qin B."/>
            <person name="Qu C."/>
            <person name="Retzel E.F."/>
            <person name="Riddle C."/>
            <person name="Sallet E."/>
            <person name="Samain S."/>
            <person name="Samson N."/>
            <person name="Sanders I."/>
            <person name="Saurat O."/>
            <person name="Scarpelli C."/>
            <person name="Schiex T."/>
            <person name="Segurens B."/>
            <person name="Severin A.J."/>
            <person name="Sherrier D.J."/>
            <person name="Shi R."/>
            <person name="Sims S."/>
            <person name="Singer S.R."/>
            <person name="Sinharoy S."/>
            <person name="Sterck L."/>
            <person name="Viollet A."/>
            <person name="Wang B.B."/>
            <person name="Wang K."/>
            <person name="Wang M."/>
            <person name="Wang X."/>
            <person name="Warfsmann J."/>
            <person name="Weissenbach J."/>
            <person name="White D.D."/>
            <person name="White J.D."/>
            <person name="Wiley G.B."/>
            <person name="Wincker P."/>
            <person name="Xing Y."/>
            <person name="Yang L."/>
            <person name="Yao Z."/>
            <person name="Ying F."/>
            <person name="Zhai J."/>
            <person name="Zhou L."/>
            <person name="Zuber A."/>
            <person name="Denarie J."/>
            <person name="Dixon R.A."/>
            <person name="May G.D."/>
            <person name="Schwartz D.C."/>
            <person name="Rogers J."/>
            <person name="Quetier F."/>
            <person name="Town C.D."/>
            <person name="Roe B.A."/>
        </authorList>
    </citation>
    <scope>NUCLEOTIDE SEQUENCE [LARGE SCALE GENOMIC DNA]</scope>
    <source>
        <strain evidence="2">A17</strain>
        <strain evidence="4 5">cv. Jemalong A17</strain>
    </source>
</reference>
<dbReference type="PaxDb" id="3880-AES62711"/>
<keyword evidence="1" id="KW-0472">Membrane</keyword>
<evidence type="ECO:0000313" key="2">
    <source>
        <dbReference type="EMBL" id="KEH41889.1"/>
    </source>
</evidence>
<gene>
    <name evidence="2" type="ordered locus">MTR_1g057000</name>
    <name evidence="3" type="ORF">MtrunA17_Chr1g0177371</name>
</gene>
<dbReference type="EnsemblPlants" id="KEH41889">
    <property type="protein sequence ID" value="KEH41889"/>
    <property type="gene ID" value="MTR_1g057000"/>
</dbReference>
<organism evidence="2 5">
    <name type="scientific">Medicago truncatula</name>
    <name type="common">Barrel medic</name>
    <name type="synonym">Medicago tribuloides</name>
    <dbReference type="NCBI Taxonomy" id="3880"/>
    <lineage>
        <taxon>Eukaryota</taxon>
        <taxon>Viridiplantae</taxon>
        <taxon>Streptophyta</taxon>
        <taxon>Embryophyta</taxon>
        <taxon>Tracheophyta</taxon>
        <taxon>Spermatophyta</taxon>
        <taxon>Magnoliopsida</taxon>
        <taxon>eudicotyledons</taxon>
        <taxon>Gunneridae</taxon>
        <taxon>Pentapetalae</taxon>
        <taxon>rosids</taxon>
        <taxon>fabids</taxon>
        <taxon>Fabales</taxon>
        <taxon>Fabaceae</taxon>
        <taxon>Papilionoideae</taxon>
        <taxon>50 kb inversion clade</taxon>
        <taxon>NPAAA clade</taxon>
        <taxon>Hologalegina</taxon>
        <taxon>IRL clade</taxon>
        <taxon>Trifolieae</taxon>
        <taxon>Medicago</taxon>
    </lineage>
</organism>
<reference evidence="2 5" key="2">
    <citation type="journal article" date="2014" name="BMC Genomics">
        <title>An improved genome release (version Mt4.0) for the model legume Medicago truncatula.</title>
        <authorList>
            <person name="Tang H."/>
            <person name="Krishnakumar V."/>
            <person name="Bidwell S."/>
            <person name="Rosen B."/>
            <person name="Chan A."/>
            <person name="Zhou S."/>
            <person name="Gentzbittel L."/>
            <person name="Childs K.L."/>
            <person name="Yandell M."/>
            <person name="Gundlach H."/>
            <person name="Mayer K.F."/>
            <person name="Schwartz D.C."/>
            <person name="Town C.D."/>
        </authorList>
    </citation>
    <scope>GENOME REANNOTATION</scope>
    <source>
        <strain evidence="2">A17</strain>
        <strain evidence="4 5">cv. Jemalong A17</strain>
    </source>
</reference>
<protein>
    <submittedName>
        <fullName evidence="2">Transmembrane protein, putative</fullName>
    </submittedName>
</protein>
<keyword evidence="1 2" id="KW-0812">Transmembrane</keyword>
<evidence type="ECO:0000313" key="5">
    <source>
        <dbReference type="Proteomes" id="UP000002051"/>
    </source>
</evidence>
<dbReference type="AlphaFoldDB" id="A0A072VIR8"/>
<evidence type="ECO:0000313" key="6">
    <source>
        <dbReference type="Proteomes" id="UP000265566"/>
    </source>
</evidence>
<reference evidence="3" key="5">
    <citation type="journal article" date="2018" name="Nat. Plants">
        <title>Whole-genome landscape of Medicago truncatula symbiotic genes.</title>
        <authorList>
            <person name="Pecrix Y."/>
            <person name="Gamas P."/>
            <person name="Carrere S."/>
        </authorList>
    </citation>
    <scope>NUCLEOTIDE SEQUENCE</scope>
    <source>
        <tissue evidence="3">Leaves</tissue>
    </source>
</reference>
<dbReference type="EMBL" id="PSQE01000001">
    <property type="protein sequence ID" value="RHN79441.1"/>
    <property type="molecule type" value="Genomic_DNA"/>
</dbReference>
<reference evidence="4" key="3">
    <citation type="submission" date="2015-04" db="UniProtKB">
        <authorList>
            <consortium name="EnsemblPlants"/>
        </authorList>
    </citation>
    <scope>IDENTIFICATION</scope>
    <source>
        <strain evidence="4">cv. Jemalong A17</strain>
    </source>
</reference>
<evidence type="ECO:0000313" key="3">
    <source>
        <dbReference type="EMBL" id="RHN79441.1"/>
    </source>
</evidence>
<name>A0A072VIR8_MEDTR</name>
<evidence type="ECO:0000313" key="4">
    <source>
        <dbReference type="EnsemblPlants" id="KEH41889"/>
    </source>
</evidence>
<keyword evidence="1" id="KW-1133">Transmembrane helix</keyword>
<dbReference type="Gramene" id="rna3231">
    <property type="protein sequence ID" value="RHN79441.1"/>
    <property type="gene ID" value="gene3231"/>
</dbReference>
<dbReference type="Proteomes" id="UP000002051">
    <property type="component" value="Unassembled WGS sequence"/>
</dbReference>